<comment type="catalytic activity">
    <reaction evidence="12 15">
        <text>Couples ATP hydrolysis with the unwinding of duplex DNA by translocating in the 3'-5' direction.</text>
        <dbReference type="EC" id="5.6.2.4"/>
    </reaction>
</comment>
<proteinExistence type="inferred from homology"/>
<dbReference type="Gene3D" id="2.40.50.140">
    <property type="entry name" value="Nucleic acid-binding proteins"/>
    <property type="match status" value="1"/>
</dbReference>
<keyword evidence="4 15" id="KW-0227">DNA damage</keyword>
<dbReference type="GO" id="GO:0006310">
    <property type="term" value="P:DNA recombination"/>
    <property type="evidence" value="ECO:0007669"/>
    <property type="project" value="UniProtKB-UniRule"/>
</dbReference>
<dbReference type="SUPFAM" id="SSF50249">
    <property type="entry name" value="Nucleic acid-binding proteins"/>
    <property type="match status" value="1"/>
</dbReference>
<accession>A0A2W4WWG7</accession>
<dbReference type="AlphaFoldDB" id="A0A2W4WWG7"/>
<sequence>MNKNPPLHGQSHDPSHGQSSQPSAPPAGLDWVRLQKALSIESERGFNNIEGHQQRFSEFVASSLLEGLSSLVANHSGQLPDGDKWKTLAENFDTYSDLSFSQRQHLVADTRRFLHRARQAAESLPLFAHSSTEKTAESGASYDPEASKSTSKSKSTHRKPKSPKTTDVTGLVNRSQSNHPLDKPLTYLSGIGEYKAEKLAKLGLLSLRDVLFYYPRDYIDYAHQVKIKDLVPGETVTIVTTVKRCNCFNSPRNAKLTIFELTVYDSSSRLKISRFLAGTHFRSRGWQEGQKRLYPPGSVVAISGLVKQTKYGLNIENPEIEVLGGEGDTIDSLTVGRVVPVYPLSEGVGADLVRKAVVAALPSVVKLRDPLPRELREQYELVDLVVAIAHIHFPPSTEALAIARRRLVFDEFFYLQLGLLRRRRQQQQAQTTVQMAPTGELIDAFYKVLPFELTNAQSRVVQEILTDLQASAPMNRLVQGDVGSGKTVVAVIGMLAAIQAGYQAALMAPTEVLAEQHYRKLVEWFNLLHLPVELLTGSTKAAKRRQIHKELMTGELPVLVGTHALIEDPVKFTNLGLVAIDEQHRFGVAQRAKLQQKGNNPHVLTLTATPIPRTLALTVHGDLDVSQIDELPPGRKPIQTTVLGGRDRADAYDLISREIDQGRQVYIVLPLVEESEKLDLRSATEEHQRLQETIFPEFSVGLLHGRMSSADKDASISAFRCQQTQILVSTTVVEVGVDVPNATVMLIEHAERFGLSQLHQLRGRVGRGGSQSYCLLVTSSKSEVAMQRLRVLEQSQDGFFISEMDMRFRGPGQVLGTRQSGLPDFALASLIEDQDVLELARTAATKVLETGLKTEAEAETSENAKTTSATLEDGLTRWPLMEKELERRYQKLMGGAILT</sequence>
<reference evidence="20" key="1">
    <citation type="submission" date="2018-04" db="EMBL/GenBank/DDBJ databases">
        <authorList>
            <person name="Cornet L."/>
        </authorList>
    </citation>
    <scope>NUCLEOTIDE SEQUENCE [LARGE SCALE GENOMIC DNA]</scope>
</reference>
<dbReference type="NCBIfam" id="TIGR00643">
    <property type="entry name" value="recG"/>
    <property type="match status" value="1"/>
</dbReference>
<evidence type="ECO:0000256" key="13">
    <source>
        <dbReference type="ARBA" id="ARBA00034808"/>
    </source>
</evidence>
<evidence type="ECO:0000256" key="15">
    <source>
        <dbReference type="RuleBase" id="RU363016"/>
    </source>
</evidence>
<dbReference type="Pfam" id="PF17191">
    <property type="entry name" value="RecG_wedge"/>
    <property type="match status" value="1"/>
</dbReference>
<dbReference type="InterPro" id="IPR033454">
    <property type="entry name" value="RecG_wedge"/>
</dbReference>
<evidence type="ECO:0000259" key="17">
    <source>
        <dbReference type="PROSITE" id="PS51192"/>
    </source>
</evidence>
<evidence type="ECO:0000256" key="4">
    <source>
        <dbReference type="ARBA" id="ARBA00022763"/>
    </source>
</evidence>
<dbReference type="PANTHER" id="PTHR47964:SF1">
    <property type="entry name" value="ATP-DEPENDENT DNA HELICASE HOMOLOG RECG, CHLOROPLASTIC"/>
    <property type="match status" value="1"/>
</dbReference>
<dbReference type="GO" id="GO:0043138">
    <property type="term" value="F:3'-5' DNA helicase activity"/>
    <property type="evidence" value="ECO:0007669"/>
    <property type="project" value="UniProtKB-EC"/>
</dbReference>
<keyword evidence="3 15" id="KW-0547">Nucleotide-binding</keyword>
<protein>
    <recommendedName>
        <fullName evidence="2 15">ATP-dependent DNA helicase RecG</fullName>
        <ecNumber evidence="13 15">5.6.2.4</ecNumber>
    </recommendedName>
</protein>
<dbReference type="InterPro" id="IPR027417">
    <property type="entry name" value="P-loop_NTPase"/>
</dbReference>
<feature type="region of interest" description="Disordered" evidence="16">
    <location>
        <begin position="125"/>
        <end position="178"/>
    </location>
</feature>
<evidence type="ECO:0000256" key="16">
    <source>
        <dbReference type="SAM" id="MobiDB-lite"/>
    </source>
</evidence>
<keyword evidence="5 15" id="KW-0378">Hydrolase</keyword>
<evidence type="ECO:0000256" key="12">
    <source>
        <dbReference type="ARBA" id="ARBA00034617"/>
    </source>
</evidence>
<dbReference type="NCBIfam" id="NF008165">
    <property type="entry name" value="PRK10917.1-3"/>
    <property type="match status" value="1"/>
</dbReference>
<comment type="catalytic activity">
    <reaction evidence="14 15">
        <text>ATP + H2O = ADP + phosphate + H(+)</text>
        <dbReference type="Rhea" id="RHEA:13065"/>
        <dbReference type="ChEBI" id="CHEBI:15377"/>
        <dbReference type="ChEBI" id="CHEBI:15378"/>
        <dbReference type="ChEBI" id="CHEBI:30616"/>
        <dbReference type="ChEBI" id="CHEBI:43474"/>
        <dbReference type="ChEBI" id="CHEBI:456216"/>
        <dbReference type="EC" id="5.6.2.4"/>
    </reaction>
</comment>
<dbReference type="GO" id="GO:0016887">
    <property type="term" value="F:ATP hydrolysis activity"/>
    <property type="evidence" value="ECO:0007669"/>
    <property type="project" value="RHEA"/>
</dbReference>
<dbReference type="Pfam" id="PF19833">
    <property type="entry name" value="RecG_dom3_C"/>
    <property type="match status" value="1"/>
</dbReference>
<reference evidence="19 20" key="2">
    <citation type="submission" date="2018-06" db="EMBL/GenBank/DDBJ databases">
        <title>Metagenomic assembly of (sub)arctic Cyanobacteria and their associated microbiome from non-axenic cultures.</title>
        <authorList>
            <person name="Baurain D."/>
        </authorList>
    </citation>
    <scope>NUCLEOTIDE SEQUENCE [LARGE SCALE GENOMIC DNA]</scope>
    <source>
        <strain evidence="19">ULC027bin1</strain>
    </source>
</reference>
<evidence type="ECO:0000313" key="20">
    <source>
        <dbReference type="Proteomes" id="UP000249794"/>
    </source>
</evidence>
<keyword evidence="7 15" id="KW-0067">ATP-binding</keyword>
<keyword evidence="10 15" id="KW-0234">DNA repair</keyword>
<dbReference type="InterPro" id="IPR004609">
    <property type="entry name" value="ATP-dep_DNA_helicase_RecG"/>
</dbReference>
<dbReference type="InterPro" id="IPR045562">
    <property type="entry name" value="RecG_dom3_C"/>
</dbReference>
<dbReference type="SMART" id="SM00490">
    <property type="entry name" value="HELICc"/>
    <property type="match status" value="1"/>
</dbReference>
<evidence type="ECO:0000256" key="11">
    <source>
        <dbReference type="ARBA" id="ARBA00023235"/>
    </source>
</evidence>
<keyword evidence="8" id="KW-0238">DNA-binding</keyword>
<keyword evidence="11" id="KW-0413">Isomerase</keyword>
<dbReference type="PANTHER" id="PTHR47964">
    <property type="entry name" value="ATP-DEPENDENT DNA HELICASE HOMOLOG RECG, CHLOROPLASTIC"/>
    <property type="match status" value="1"/>
</dbReference>
<dbReference type="InterPro" id="IPR001650">
    <property type="entry name" value="Helicase_C-like"/>
</dbReference>
<dbReference type="NCBIfam" id="NF008168">
    <property type="entry name" value="PRK10917.2-2"/>
    <property type="match status" value="1"/>
</dbReference>
<dbReference type="InterPro" id="IPR047112">
    <property type="entry name" value="RecG/Mfd"/>
</dbReference>
<dbReference type="Proteomes" id="UP000249794">
    <property type="component" value="Unassembled WGS sequence"/>
</dbReference>
<dbReference type="PROSITE" id="PS51192">
    <property type="entry name" value="HELICASE_ATP_BIND_1"/>
    <property type="match status" value="1"/>
</dbReference>
<dbReference type="SUPFAM" id="SSF52540">
    <property type="entry name" value="P-loop containing nucleoside triphosphate hydrolases"/>
    <property type="match status" value="2"/>
</dbReference>
<dbReference type="InterPro" id="IPR012340">
    <property type="entry name" value="NA-bd_OB-fold"/>
</dbReference>
<keyword evidence="9 15" id="KW-0233">DNA recombination</keyword>
<dbReference type="PROSITE" id="PS51194">
    <property type="entry name" value="HELICASE_CTER"/>
    <property type="match status" value="1"/>
</dbReference>
<evidence type="ECO:0000256" key="2">
    <source>
        <dbReference type="ARBA" id="ARBA00017846"/>
    </source>
</evidence>
<evidence type="ECO:0000256" key="10">
    <source>
        <dbReference type="ARBA" id="ARBA00023204"/>
    </source>
</evidence>
<dbReference type="Pfam" id="PF00271">
    <property type="entry name" value="Helicase_C"/>
    <property type="match status" value="1"/>
</dbReference>
<comment type="caution">
    <text evidence="19">The sequence shown here is derived from an EMBL/GenBank/DDBJ whole genome shotgun (WGS) entry which is preliminary data.</text>
</comment>
<evidence type="ECO:0000259" key="18">
    <source>
        <dbReference type="PROSITE" id="PS51194"/>
    </source>
</evidence>
<dbReference type="CDD" id="cd18811">
    <property type="entry name" value="SF2_C_RecG"/>
    <property type="match status" value="1"/>
</dbReference>
<evidence type="ECO:0000313" key="19">
    <source>
        <dbReference type="EMBL" id="PZO47377.1"/>
    </source>
</evidence>
<dbReference type="InterPro" id="IPR011545">
    <property type="entry name" value="DEAD/DEAH_box_helicase_dom"/>
</dbReference>
<dbReference type="NCBIfam" id="NF008170">
    <property type="entry name" value="PRK10917.2-4"/>
    <property type="match status" value="1"/>
</dbReference>
<evidence type="ECO:0000256" key="7">
    <source>
        <dbReference type="ARBA" id="ARBA00022840"/>
    </source>
</evidence>
<dbReference type="EC" id="5.6.2.4" evidence="13 15"/>
<comment type="function">
    <text evidence="15">Plays a critical role in recombination and DNA repair. Helps process Holliday junction intermediates to mature products by catalyzing branch migration. Has replication fork regression activity, unwinds stalled or blocked replication forks to make a HJ that can be resolved. Has a DNA unwinding activity characteristic of a DNA helicase with 3'-5' polarity.</text>
</comment>
<gene>
    <name evidence="19" type="ORF">DCF15_19080</name>
</gene>
<name>A0A2W4WWG7_9CYAN</name>
<feature type="region of interest" description="Disordered" evidence="16">
    <location>
        <begin position="1"/>
        <end position="28"/>
    </location>
</feature>
<feature type="domain" description="Helicase ATP-binding" evidence="17">
    <location>
        <begin position="467"/>
        <end position="628"/>
    </location>
</feature>
<dbReference type="EMBL" id="QBMP01000275">
    <property type="protein sequence ID" value="PZO47377.1"/>
    <property type="molecule type" value="Genomic_DNA"/>
</dbReference>
<organism evidence="19 20">
    <name type="scientific">Phormidesmis priestleyi</name>
    <dbReference type="NCBI Taxonomy" id="268141"/>
    <lineage>
        <taxon>Bacteria</taxon>
        <taxon>Bacillati</taxon>
        <taxon>Cyanobacteriota</taxon>
        <taxon>Cyanophyceae</taxon>
        <taxon>Leptolyngbyales</taxon>
        <taxon>Leptolyngbyaceae</taxon>
        <taxon>Phormidesmis</taxon>
    </lineage>
</organism>
<dbReference type="GO" id="GO:0006281">
    <property type="term" value="P:DNA repair"/>
    <property type="evidence" value="ECO:0007669"/>
    <property type="project" value="UniProtKB-UniRule"/>
</dbReference>
<comment type="similarity">
    <text evidence="1 15">Belongs to the helicase family. RecG subfamily.</text>
</comment>
<dbReference type="CDD" id="cd17992">
    <property type="entry name" value="DEXHc_RecG"/>
    <property type="match status" value="1"/>
</dbReference>
<evidence type="ECO:0000256" key="14">
    <source>
        <dbReference type="ARBA" id="ARBA00048988"/>
    </source>
</evidence>
<dbReference type="GO" id="GO:0005524">
    <property type="term" value="F:ATP binding"/>
    <property type="evidence" value="ECO:0007669"/>
    <property type="project" value="UniProtKB-KW"/>
</dbReference>
<keyword evidence="6 15" id="KW-0347">Helicase</keyword>
<dbReference type="InterPro" id="IPR014001">
    <property type="entry name" value="Helicase_ATP-bd"/>
</dbReference>
<evidence type="ECO:0000256" key="3">
    <source>
        <dbReference type="ARBA" id="ARBA00022741"/>
    </source>
</evidence>
<evidence type="ECO:0000256" key="1">
    <source>
        <dbReference type="ARBA" id="ARBA00007504"/>
    </source>
</evidence>
<evidence type="ECO:0000256" key="8">
    <source>
        <dbReference type="ARBA" id="ARBA00023125"/>
    </source>
</evidence>
<dbReference type="Pfam" id="PF00270">
    <property type="entry name" value="DEAD"/>
    <property type="match status" value="1"/>
</dbReference>
<dbReference type="Gene3D" id="3.40.50.300">
    <property type="entry name" value="P-loop containing nucleotide triphosphate hydrolases"/>
    <property type="match status" value="2"/>
</dbReference>
<feature type="domain" description="Helicase C-terminal" evidence="18">
    <location>
        <begin position="650"/>
        <end position="812"/>
    </location>
</feature>
<dbReference type="GO" id="GO:0003677">
    <property type="term" value="F:DNA binding"/>
    <property type="evidence" value="ECO:0007669"/>
    <property type="project" value="UniProtKB-KW"/>
</dbReference>
<evidence type="ECO:0000256" key="9">
    <source>
        <dbReference type="ARBA" id="ARBA00023172"/>
    </source>
</evidence>
<evidence type="ECO:0000256" key="5">
    <source>
        <dbReference type="ARBA" id="ARBA00022801"/>
    </source>
</evidence>
<evidence type="ECO:0000256" key="6">
    <source>
        <dbReference type="ARBA" id="ARBA00022806"/>
    </source>
</evidence>
<dbReference type="SMART" id="SM00487">
    <property type="entry name" value="DEXDc"/>
    <property type="match status" value="1"/>
</dbReference>
<dbReference type="CDD" id="cd04488">
    <property type="entry name" value="RecG_wedge_OBF"/>
    <property type="match status" value="1"/>
</dbReference>